<reference evidence="3" key="1">
    <citation type="submission" date="2018-06" db="EMBL/GenBank/DDBJ databases">
        <authorList>
            <consortium name="Pathogen Informatics"/>
            <person name="Doyle S."/>
        </authorList>
    </citation>
    <scope>NUCLEOTIDE SEQUENCE [LARGE SCALE GENOMIC DNA]</scope>
    <source>
        <strain evidence="3">NCTC11421</strain>
    </source>
</reference>
<dbReference type="AlphaFoldDB" id="A0A378W2L4"/>
<dbReference type="EMBL" id="UGRI01000001">
    <property type="protein sequence ID" value="SUA24852.1"/>
    <property type="molecule type" value="Genomic_DNA"/>
</dbReference>
<gene>
    <name evidence="3" type="ORF">NCTC11421_02859</name>
</gene>
<name>A0A378W2L4_NEIGO</name>
<dbReference type="PROSITE" id="PS51819">
    <property type="entry name" value="VOC"/>
    <property type="match status" value="1"/>
</dbReference>
<dbReference type="Gene3D" id="3.10.180.10">
    <property type="entry name" value="2,3-Dihydroxybiphenyl 1,2-Dioxygenase, domain 1"/>
    <property type="match status" value="1"/>
</dbReference>
<dbReference type="SUPFAM" id="SSF54593">
    <property type="entry name" value="Glyoxalase/Bleomycin resistance protein/Dihydroxybiphenyl dioxygenase"/>
    <property type="match status" value="1"/>
</dbReference>
<feature type="domain" description="VOC" evidence="2">
    <location>
        <begin position="5"/>
        <end position="129"/>
    </location>
</feature>
<dbReference type="Pfam" id="PF00903">
    <property type="entry name" value="Glyoxalase"/>
    <property type="match status" value="1"/>
</dbReference>
<protein>
    <submittedName>
        <fullName evidence="3">Putative lactoylglutathione-related protein</fullName>
    </submittedName>
</protein>
<accession>A0A378W2L4</accession>
<evidence type="ECO:0000256" key="1">
    <source>
        <dbReference type="SAM" id="MobiDB-lite"/>
    </source>
</evidence>
<evidence type="ECO:0000259" key="2">
    <source>
        <dbReference type="PROSITE" id="PS51819"/>
    </source>
</evidence>
<dbReference type="InterPro" id="IPR004360">
    <property type="entry name" value="Glyas_Fos-R_dOase_dom"/>
</dbReference>
<dbReference type="InterPro" id="IPR037523">
    <property type="entry name" value="VOC_core"/>
</dbReference>
<evidence type="ECO:0000313" key="3">
    <source>
        <dbReference type="EMBL" id="SUA24852.1"/>
    </source>
</evidence>
<sequence>MKISALDHLVLTVADIDRTIAFYTQVLGMEEVSFGNNRKALLFGSQKINLHGRGAEIQPNAQHAACGTADLCLLTDTPHWKRFTGIIRTRHQTFKRHRSAHRRNGQNPIGLPARSRWQPAGNQQLLIFRRIMQNKNSLHKLFSLQPL</sequence>
<organism evidence="3">
    <name type="scientific">Neisseria gonorrhoeae</name>
    <dbReference type="NCBI Taxonomy" id="485"/>
    <lineage>
        <taxon>Bacteria</taxon>
        <taxon>Pseudomonadati</taxon>
        <taxon>Pseudomonadota</taxon>
        <taxon>Betaproteobacteria</taxon>
        <taxon>Neisseriales</taxon>
        <taxon>Neisseriaceae</taxon>
        <taxon>Neisseria</taxon>
    </lineage>
</organism>
<dbReference type="InterPro" id="IPR029068">
    <property type="entry name" value="Glyas_Bleomycin-R_OHBP_Dase"/>
</dbReference>
<proteinExistence type="predicted"/>
<feature type="region of interest" description="Disordered" evidence="1">
    <location>
        <begin position="96"/>
        <end position="115"/>
    </location>
</feature>